<evidence type="ECO:0000256" key="4">
    <source>
        <dbReference type="ARBA" id="ARBA00022833"/>
    </source>
</evidence>
<feature type="compositionally biased region" description="Polar residues" evidence="11">
    <location>
        <begin position="156"/>
        <end position="169"/>
    </location>
</feature>
<comment type="similarity">
    <text evidence="10">Belongs to the SGF11 family.</text>
</comment>
<protein>
    <recommendedName>
        <fullName evidence="10">SAGA-associated factor 11</fullName>
    </recommendedName>
</protein>
<name>A0AAD4R0M7_9BILA</name>
<proteinExistence type="inferred from homology"/>
<evidence type="ECO:0000256" key="6">
    <source>
        <dbReference type="ARBA" id="ARBA00023015"/>
    </source>
</evidence>
<evidence type="ECO:0000256" key="9">
    <source>
        <dbReference type="ARBA" id="ARBA00023242"/>
    </source>
</evidence>
<comment type="subcellular location">
    <subcellularLocation>
        <location evidence="1 10">Nucleus</location>
    </subcellularLocation>
</comment>
<keyword evidence="13" id="KW-1185">Reference proteome</keyword>
<dbReference type="AlphaFoldDB" id="A0AAD4R0M7"/>
<evidence type="ECO:0000256" key="1">
    <source>
        <dbReference type="ARBA" id="ARBA00004123"/>
    </source>
</evidence>
<dbReference type="InterPro" id="IPR013246">
    <property type="entry name" value="SAGA_su_Sgf11"/>
</dbReference>
<evidence type="ECO:0000256" key="3">
    <source>
        <dbReference type="ARBA" id="ARBA00022771"/>
    </source>
</evidence>
<evidence type="ECO:0000256" key="2">
    <source>
        <dbReference type="ARBA" id="ARBA00022723"/>
    </source>
</evidence>
<keyword evidence="7 10" id="KW-0010">Activator</keyword>
<evidence type="ECO:0000313" key="12">
    <source>
        <dbReference type="EMBL" id="KAI1713945.1"/>
    </source>
</evidence>
<keyword evidence="9" id="KW-0539">Nucleus</keyword>
<evidence type="ECO:0000256" key="10">
    <source>
        <dbReference type="RuleBase" id="RU261113"/>
    </source>
</evidence>
<dbReference type="GO" id="GO:0071819">
    <property type="term" value="C:DUBm complex"/>
    <property type="evidence" value="ECO:0007669"/>
    <property type="project" value="TreeGrafter"/>
</dbReference>
<comment type="subunit">
    <text evidence="10">Component of some SAGA transcription coactivator-HAT complexes.</text>
</comment>
<dbReference type="PANTHER" id="PTHR46367:SF1">
    <property type="entry name" value="ATAXIN-7-LIKE PROTEIN 3"/>
    <property type="match status" value="1"/>
</dbReference>
<dbReference type="GO" id="GO:0003713">
    <property type="term" value="F:transcription coactivator activity"/>
    <property type="evidence" value="ECO:0007669"/>
    <property type="project" value="TreeGrafter"/>
</dbReference>
<evidence type="ECO:0000256" key="11">
    <source>
        <dbReference type="SAM" id="MobiDB-lite"/>
    </source>
</evidence>
<keyword evidence="4" id="KW-0862">Zinc</keyword>
<keyword evidence="3" id="KW-0863">Zinc-finger</keyword>
<keyword evidence="2" id="KW-0479">Metal-binding</keyword>
<comment type="function">
    <text evidence="10">Component of the transcription regulatory histone acetylation (HAT) complex SAGA, a multiprotein complex that activates transcription by remodeling chromatin and mediating histone acetylation and deubiquitination. Within the SAGA complex, participates in a subcomplex that specifically deubiquitinates histone H2B. The SAGA complex is recruited to specific gene promoters by activators, where it is required for transcription.</text>
</comment>
<dbReference type="Proteomes" id="UP001201812">
    <property type="component" value="Unassembled WGS sequence"/>
</dbReference>
<dbReference type="GO" id="GO:0000124">
    <property type="term" value="C:SAGA complex"/>
    <property type="evidence" value="ECO:0007669"/>
    <property type="project" value="TreeGrafter"/>
</dbReference>
<evidence type="ECO:0000313" key="13">
    <source>
        <dbReference type="Proteomes" id="UP001201812"/>
    </source>
</evidence>
<dbReference type="GO" id="GO:0008270">
    <property type="term" value="F:zinc ion binding"/>
    <property type="evidence" value="ECO:0007669"/>
    <property type="project" value="UniProtKB-KW"/>
</dbReference>
<organism evidence="12 13">
    <name type="scientific">Ditylenchus destructor</name>
    <dbReference type="NCBI Taxonomy" id="166010"/>
    <lineage>
        <taxon>Eukaryota</taxon>
        <taxon>Metazoa</taxon>
        <taxon>Ecdysozoa</taxon>
        <taxon>Nematoda</taxon>
        <taxon>Chromadorea</taxon>
        <taxon>Rhabditida</taxon>
        <taxon>Tylenchina</taxon>
        <taxon>Tylenchomorpha</taxon>
        <taxon>Sphaerularioidea</taxon>
        <taxon>Anguinidae</taxon>
        <taxon>Anguininae</taxon>
        <taxon>Ditylenchus</taxon>
    </lineage>
</organism>
<reference evidence="12" key="1">
    <citation type="submission" date="2022-01" db="EMBL/GenBank/DDBJ databases">
        <title>Genome Sequence Resource for Two Populations of Ditylenchus destructor, the Migratory Endoparasitic Phytonematode.</title>
        <authorList>
            <person name="Zhang H."/>
            <person name="Lin R."/>
            <person name="Xie B."/>
        </authorList>
    </citation>
    <scope>NUCLEOTIDE SEQUENCE</scope>
    <source>
        <strain evidence="12">BazhouSP</strain>
    </source>
</reference>
<keyword evidence="6" id="KW-0805">Transcription regulation</keyword>
<dbReference type="GO" id="GO:0006325">
    <property type="term" value="P:chromatin organization"/>
    <property type="evidence" value="ECO:0007669"/>
    <property type="project" value="UniProtKB-KW"/>
</dbReference>
<dbReference type="Pfam" id="PF08209">
    <property type="entry name" value="Sgf11"/>
    <property type="match status" value="1"/>
</dbReference>
<dbReference type="GO" id="GO:0006357">
    <property type="term" value="P:regulation of transcription by RNA polymerase II"/>
    <property type="evidence" value="ECO:0007669"/>
    <property type="project" value="TreeGrafter"/>
</dbReference>
<dbReference type="PANTHER" id="PTHR46367">
    <property type="entry name" value="ATAXIN-7-LIKE PROTEIN 3"/>
    <property type="match status" value="1"/>
</dbReference>
<evidence type="ECO:0000256" key="7">
    <source>
        <dbReference type="ARBA" id="ARBA00023159"/>
    </source>
</evidence>
<gene>
    <name evidence="12" type="ORF">DdX_08829</name>
</gene>
<keyword evidence="8" id="KW-0804">Transcription</keyword>
<evidence type="ECO:0000256" key="5">
    <source>
        <dbReference type="ARBA" id="ARBA00022853"/>
    </source>
</evidence>
<keyword evidence="5" id="KW-0156">Chromatin regulator</keyword>
<sequence length="184" mass="20089">MSSPSSKDSRMRKNAVIKSLYDAILEDCIAEAVFKFHREQTILTSGAIIEEEDDNKKVPVSVVEQYDIFGHEAARNSKRSVECKCFVCHRMIAAVRFAPHLEKCIGIGRNSRVSRRRPAVAIQAETIKSTTTMTTRATSSGIAKATSTKVAVIQKQGANNGISESSGPKTRSGRRGNTRTTSGN</sequence>
<dbReference type="EMBL" id="JAKKPZ010000014">
    <property type="protein sequence ID" value="KAI1713945.1"/>
    <property type="molecule type" value="Genomic_DNA"/>
</dbReference>
<comment type="caution">
    <text evidence="12">The sequence shown here is derived from an EMBL/GenBank/DDBJ whole genome shotgun (WGS) entry which is preliminary data.</text>
</comment>
<evidence type="ECO:0000256" key="8">
    <source>
        <dbReference type="ARBA" id="ARBA00023163"/>
    </source>
</evidence>
<accession>A0AAD4R0M7</accession>
<feature type="region of interest" description="Disordered" evidence="11">
    <location>
        <begin position="155"/>
        <end position="184"/>
    </location>
</feature>
<dbReference type="InterPro" id="IPR051078">
    <property type="entry name" value="SGF11"/>
</dbReference>